<dbReference type="RefSeq" id="WP_073059097.1">
    <property type="nucleotide sequence ID" value="NZ_FQUS01000001.1"/>
</dbReference>
<evidence type="ECO:0000256" key="1">
    <source>
        <dbReference type="ARBA" id="ARBA00000654"/>
    </source>
</evidence>
<sequence>MFREIKKNKLLPAVTVTDVHSALLVAEALLEGGINVMEITFRTSATAEAIRAIARELPEMKVGAGTILSPDQLSAAQEAGAQFGLSPGLNKQVVEKAQEHEFPFIPGVSTPSDIELALTYGHKMLKLFPVSDLGGENYIGSLEGPYKHTGVRFLVMGGVNLSNLKSYLESDMVTAAGGSWLTPSDLIREKKFKQITAIVRESVILAEQG</sequence>
<dbReference type="STRING" id="1194090.SAMN05443144_101375"/>
<dbReference type="Proteomes" id="UP000184041">
    <property type="component" value="Unassembled WGS sequence"/>
</dbReference>
<keyword evidence="7" id="KW-0119">Carbohydrate metabolism</keyword>
<dbReference type="Gene3D" id="3.20.20.70">
    <property type="entry name" value="Aldolase class I"/>
    <property type="match status" value="1"/>
</dbReference>
<dbReference type="EMBL" id="FQUS01000001">
    <property type="protein sequence ID" value="SHE47470.1"/>
    <property type="molecule type" value="Genomic_DNA"/>
</dbReference>
<dbReference type="PANTHER" id="PTHR30246">
    <property type="entry name" value="2-KETO-3-DEOXY-6-PHOSPHOGLUCONATE ALDOLASE"/>
    <property type="match status" value="1"/>
</dbReference>
<evidence type="ECO:0000256" key="4">
    <source>
        <dbReference type="ARBA" id="ARBA00011233"/>
    </source>
</evidence>
<comment type="subunit">
    <text evidence="4">Homotrimer.</text>
</comment>
<dbReference type="SUPFAM" id="SSF51569">
    <property type="entry name" value="Aldolase"/>
    <property type="match status" value="1"/>
</dbReference>
<evidence type="ECO:0000256" key="5">
    <source>
        <dbReference type="ARBA" id="ARBA00013063"/>
    </source>
</evidence>
<dbReference type="InterPro" id="IPR000887">
    <property type="entry name" value="Aldlse_KDPG_KHG"/>
</dbReference>
<comment type="pathway">
    <text evidence="2">Carbohydrate acid metabolism; 2-dehydro-3-deoxy-D-gluconate degradation; D-glyceraldehyde 3-phosphate and pyruvate from 2-dehydro-3-deoxy-D-gluconate: step 2/2.</text>
</comment>
<dbReference type="AlphaFoldDB" id="A0A1M4TSJ9"/>
<dbReference type="InterPro" id="IPR013785">
    <property type="entry name" value="Aldolase_TIM"/>
</dbReference>
<dbReference type="GO" id="GO:0008675">
    <property type="term" value="F:2-dehydro-3-deoxy-phosphogluconate aldolase activity"/>
    <property type="evidence" value="ECO:0007669"/>
    <property type="project" value="UniProtKB-EC"/>
</dbReference>
<dbReference type="NCBIfam" id="TIGR01182">
    <property type="entry name" value="eda"/>
    <property type="match status" value="1"/>
</dbReference>
<accession>A0A1M4TSJ9</accession>
<dbReference type="EC" id="4.1.2.14" evidence="5"/>
<gene>
    <name evidence="8" type="ORF">SAMN05443144_101375</name>
</gene>
<organism evidence="8 9">
    <name type="scientific">Fodinibius roseus</name>
    <dbReference type="NCBI Taxonomy" id="1194090"/>
    <lineage>
        <taxon>Bacteria</taxon>
        <taxon>Pseudomonadati</taxon>
        <taxon>Balneolota</taxon>
        <taxon>Balneolia</taxon>
        <taxon>Balneolales</taxon>
        <taxon>Balneolaceae</taxon>
        <taxon>Fodinibius</taxon>
    </lineage>
</organism>
<name>A0A1M4TSJ9_9BACT</name>
<dbReference type="InterPro" id="IPR031337">
    <property type="entry name" value="KDPG/KHG_AS_1"/>
</dbReference>
<dbReference type="PANTHER" id="PTHR30246:SF1">
    <property type="entry name" value="2-DEHYDRO-3-DEOXY-6-PHOSPHOGALACTONATE ALDOLASE-RELATED"/>
    <property type="match status" value="1"/>
</dbReference>
<comment type="catalytic activity">
    <reaction evidence="1">
        <text>2-dehydro-3-deoxy-6-phospho-D-gluconate = D-glyceraldehyde 3-phosphate + pyruvate</text>
        <dbReference type="Rhea" id="RHEA:17089"/>
        <dbReference type="ChEBI" id="CHEBI:15361"/>
        <dbReference type="ChEBI" id="CHEBI:57569"/>
        <dbReference type="ChEBI" id="CHEBI:59776"/>
        <dbReference type="EC" id="4.1.2.14"/>
    </reaction>
</comment>
<evidence type="ECO:0000256" key="7">
    <source>
        <dbReference type="ARBA" id="ARBA00023277"/>
    </source>
</evidence>
<dbReference type="OrthoDB" id="9802667at2"/>
<dbReference type="Pfam" id="PF01081">
    <property type="entry name" value="Aldolase"/>
    <property type="match status" value="1"/>
</dbReference>
<keyword evidence="9" id="KW-1185">Reference proteome</keyword>
<evidence type="ECO:0000313" key="9">
    <source>
        <dbReference type="Proteomes" id="UP000184041"/>
    </source>
</evidence>
<reference evidence="8 9" key="1">
    <citation type="submission" date="2016-11" db="EMBL/GenBank/DDBJ databases">
        <authorList>
            <person name="Jaros S."/>
            <person name="Januszkiewicz K."/>
            <person name="Wedrychowicz H."/>
        </authorList>
    </citation>
    <scope>NUCLEOTIDE SEQUENCE [LARGE SCALE GENOMIC DNA]</scope>
    <source>
        <strain evidence="8 9">DSM 21986</strain>
    </source>
</reference>
<comment type="similarity">
    <text evidence="3">Belongs to the KHG/KDPG aldolase family.</text>
</comment>
<evidence type="ECO:0000256" key="6">
    <source>
        <dbReference type="ARBA" id="ARBA00023239"/>
    </source>
</evidence>
<evidence type="ECO:0000256" key="2">
    <source>
        <dbReference type="ARBA" id="ARBA00004736"/>
    </source>
</evidence>
<evidence type="ECO:0000256" key="3">
    <source>
        <dbReference type="ARBA" id="ARBA00006906"/>
    </source>
</evidence>
<protein>
    <recommendedName>
        <fullName evidence="5">2-dehydro-3-deoxy-phosphogluconate aldolase</fullName>
        <ecNumber evidence="5">4.1.2.14</ecNumber>
    </recommendedName>
</protein>
<dbReference type="PROSITE" id="PS00159">
    <property type="entry name" value="ALDOLASE_KDPG_KHG_1"/>
    <property type="match status" value="1"/>
</dbReference>
<proteinExistence type="inferred from homology"/>
<evidence type="ECO:0000313" key="8">
    <source>
        <dbReference type="EMBL" id="SHE47470.1"/>
    </source>
</evidence>
<dbReference type="CDD" id="cd00452">
    <property type="entry name" value="KDPG_aldolase"/>
    <property type="match status" value="1"/>
</dbReference>
<keyword evidence="6" id="KW-0456">Lyase</keyword>